<gene>
    <name evidence="12" type="ORF">DFR63_1624</name>
</gene>
<dbReference type="OrthoDB" id="9790442at2"/>
<dbReference type="FunFam" id="1.10.10.10:FF:000018">
    <property type="entry name" value="DNA-binding response regulator ResD"/>
    <property type="match status" value="1"/>
</dbReference>
<evidence type="ECO:0000313" key="12">
    <source>
        <dbReference type="EMBL" id="REG23877.1"/>
    </source>
</evidence>
<dbReference type="PANTHER" id="PTHR48111:SF52">
    <property type="entry name" value="TRANSCRIPTIONAL REGULATORY PROTEIN YVRH"/>
    <property type="match status" value="1"/>
</dbReference>
<organism evidence="12 13">
    <name type="scientific">Jeotgalicoccus halotolerans</name>
    <dbReference type="NCBI Taxonomy" id="157227"/>
    <lineage>
        <taxon>Bacteria</taxon>
        <taxon>Bacillati</taxon>
        <taxon>Bacillota</taxon>
        <taxon>Bacilli</taxon>
        <taxon>Bacillales</taxon>
        <taxon>Staphylococcaceae</taxon>
        <taxon>Jeotgalicoccus</taxon>
    </lineage>
</organism>
<dbReference type="GO" id="GO:0032993">
    <property type="term" value="C:protein-DNA complex"/>
    <property type="evidence" value="ECO:0007669"/>
    <property type="project" value="TreeGrafter"/>
</dbReference>
<dbReference type="InterPro" id="IPR016032">
    <property type="entry name" value="Sig_transdc_resp-reg_C-effctor"/>
</dbReference>
<dbReference type="InterPro" id="IPR001867">
    <property type="entry name" value="OmpR/PhoB-type_DNA-bd"/>
</dbReference>
<evidence type="ECO:0000256" key="4">
    <source>
        <dbReference type="ARBA" id="ARBA00023012"/>
    </source>
</evidence>
<dbReference type="GO" id="GO:0000156">
    <property type="term" value="F:phosphorelay response regulator activity"/>
    <property type="evidence" value="ECO:0007669"/>
    <property type="project" value="TreeGrafter"/>
</dbReference>
<dbReference type="RefSeq" id="WP_115885418.1">
    <property type="nucleotide sequence ID" value="NZ_CBCSHX010000006.1"/>
</dbReference>
<evidence type="ECO:0000256" key="8">
    <source>
        <dbReference type="PROSITE-ProRule" id="PRU00169"/>
    </source>
</evidence>
<evidence type="ECO:0000256" key="1">
    <source>
        <dbReference type="ARBA" id="ARBA00004496"/>
    </source>
</evidence>
<sequence>MSGRILVIEDDKDIQELIKLSLSTQNIGNIYMADNIDDAKNLLLKNDFQVVLLDLNLKSENGYQLLKYMNLAITKVLIVTAKDTESDVYKGFEQGAIDYIKKPFDPIELAYRVKAHIDPVPVLKFGTLSINRFTAEVYKNGNPVRLTAREYDLLLCFASHNNQILTKDQLYTAVWGYDVFVDDNTLMVHIRMLRKKIEADPNNPSFIRTIRGKGYIFRGGENE</sequence>
<evidence type="ECO:0000256" key="3">
    <source>
        <dbReference type="ARBA" id="ARBA00022553"/>
    </source>
</evidence>
<evidence type="ECO:0000256" key="2">
    <source>
        <dbReference type="ARBA" id="ARBA00022490"/>
    </source>
</evidence>
<dbReference type="CDD" id="cd00383">
    <property type="entry name" value="trans_reg_C"/>
    <property type="match status" value="1"/>
</dbReference>
<keyword evidence="7" id="KW-0804">Transcription</keyword>
<dbReference type="EMBL" id="QUMW01000012">
    <property type="protein sequence ID" value="REG23877.1"/>
    <property type="molecule type" value="Genomic_DNA"/>
</dbReference>
<dbReference type="GO" id="GO:0006355">
    <property type="term" value="P:regulation of DNA-templated transcription"/>
    <property type="evidence" value="ECO:0007669"/>
    <property type="project" value="InterPro"/>
</dbReference>
<dbReference type="InterPro" id="IPR011006">
    <property type="entry name" value="CheY-like_superfamily"/>
</dbReference>
<keyword evidence="3 8" id="KW-0597">Phosphoprotein</keyword>
<evidence type="ECO:0000313" key="13">
    <source>
        <dbReference type="Proteomes" id="UP000257076"/>
    </source>
</evidence>
<feature type="DNA-binding region" description="OmpR/PhoB-type" evidence="9">
    <location>
        <begin position="120"/>
        <end position="219"/>
    </location>
</feature>
<dbReference type="Pfam" id="PF00486">
    <property type="entry name" value="Trans_reg_C"/>
    <property type="match status" value="1"/>
</dbReference>
<dbReference type="Proteomes" id="UP000257076">
    <property type="component" value="Unassembled WGS sequence"/>
</dbReference>
<keyword evidence="6 9" id="KW-0238">DNA-binding</keyword>
<evidence type="ECO:0000259" key="10">
    <source>
        <dbReference type="PROSITE" id="PS50110"/>
    </source>
</evidence>
<dbReference type="PANTHER" id="PTHR48111">
    <property type="entry name" value="REGULATOR OF RPOS"/>
    <property type="match status" value="1"/>
</dbReference>
<dbReference type="SMART" id="SM00862">
    <property type="entry name" value="Trans_reg_C"/>
    <property type="match status" value="1"/>
</dbReference>
<feature type="domain" description="OmpR/PhoB-type" evidence="11">
    <location>
        <begin position="120"/>
        <end position="219"/>
    </location>
</feature>
<dbReference type="InterPro" id="IPR001789">
    <property type="entry name" value="Sig_transdc_resp-reg_receiver"/>
</dbReference>
<protein>
    <submittedName>
        <fullName evidence="12">DNA-binding response OmpR family regulator</fullName>
    </submittedName>
</protein>
<evidence type="ECO:0000256" key="7">
    <source>
        <dbReference type="ARBA" id="ARBA00023163"/>
    </source>
</evidence>
<name>A0A3E0AVT6_9STAP</name>
<keyword evidence="4" id="KW-0902">Two-component regulatory system</keyword>
<dbReference type="Pfam" id="PF00072">
    <property type="entry name" value="Response_reg"/>
    <property type="match status" value="1"/>
</dbReference>
<dbReference type="SUPFAM" id="SSF46894">
    <property type="entry name" value="C-terminal effector domain of the bipartite response regulators"/>
    <property type="match status" value="1"/>
</dbReference>
<keyword evidence="5" id="KW-0805">Transcription regulation</keyword>
<comment type="subcellular location">
    <subcellularLocation>
        <location evidence="1">Cytoplasm</location>
    </subcellularLocation>
</comment>
<dbReference type="GO" id="GO:0005829">
    <property type="term" value="C:cytosol"/>
    <property type="evidence" value="ECO:0007669"/>
    <property type="project" value="TreeGrafter"/>
</dbReference>
<dbReference type="GO" id="GO:0000976">
    <property type="term" value="F:transcription cis-regulatory region binding"/>
    <property type="evidence" value="ECO:0007669"/>
    <property type="project" value="TreeGrafter"/>
</dbReference>
<feature type="domain" description="Response regulatory" evidence="10">
    <location>
        <begin position="4"/>
        <end position="117"/>
    </location>
</feature>
<accession>A0A3E0AVT6</accession>
<keyword evidence="13" id="KW-1185">Reference proteome</keyword>
<dbReference type="CDD" id="cd17574">
    <property type="entry name" value="REC_OmpR"/>
    <property type="match status" value="1"/>
</dbReference>
<dbReference type="InterPro" id="IPR036388">
    <property type="entry name" value="WH-like_DNA-bd_sf"/>
</dbReference>
<dbReference type="PROSITE" id="PS50110">
    <property type="entry name" value="RESPONSE_REGULATORY"/>
    <property type="match status" value="1"/>
</dbReference>
<dbReference type="InterPro" id="IPR039420">
    <property type="entry name" value="WalR-like"/>
</dbReference>
<evidence type="ECO:0000259" key="11">
    <source>
        <dbReference type="PROSITE" id="PS51755"/>
    </source>
</evidence>
<keyword evidence="2" id="KW-0963">Cytoplasm</keyword>
<evidence type="ECO:0000256" key="9">
    <source>
        <dbReference type="PROSITE-ProRule" id="PRU01091"/>
    </source>
</evidence>
<feature type="modified residue" description="4-aspartylphosphate" evidence="8">
    <location>
        <position position="54"/>
    </location>
</feature>
<dbReference type="SUPFAM" id="SSF52172">
    <property type="entry name" value="CheY-like"/>
    <property type="match status" value="1"/>
</dbReference>
<comment type="caution">
    <text evidence="12">The sequence shown here is derived from an EMBL/GenBank/DDBJ whole genome shotgun (WGS) entry which is preliminary data.</text>
</comment>
<evidence type="ECO:0000256" key="6">
    <source>
        <dbReference type="ARBA" id="ARBA00023125"/>
    </source>
</evidence>
<evidence type="ECO:0000256" key="5">
    <source>
        <dbReference type="ARBA" id="ARBA00023015"/>
    </source>
</evidence>
<dbReference type="PROSITE" id="PS51755">
    <property type="entry name" value="OMPR_PHOB"/>
    <property type="match status" value="1"/>
</dbReference>
<proteinExistence type="predicted"/>
<reference evidence="12 13" key="1">
    <citation type="submission" date="2018-08" db="EMBL/GenBank/DDBJ databases">
        <title>Genomic Encyclopedia of Type Strains, Phase IV (KMG-IV): sequencing the most valuable type-strain genomes for metagenomic binning, comparative biology and taxonomic classification.</title>
        <authorList>
            <person name="Goeker M."/>
        </authorList>
    </citation>
    <scope>NUCLEOTIDE SEQUENCE [LARGE SCALE GENOMIC DNA]</scope>
    <source>
        <strain evidence="12 13">DSM 17274</strain>
    </source>
</reference>
<dbReference type="AlphaFoldDB" id="A0A3E0AVT6"/>
<dbReference type="Gene3D" id="3.40.50.2300">
    <property type="match status" value="1"/>
</dbReference>
<dbReference type="Gene3D" id="1.10.10.10">
    <property type="entry name" value="Winged helix-like DNA-binding domain superfamily/Winged helix DNA-binding domain"/>
    <property type="match status" value="1"/>
</dbReference>
<dbReference type="SMART" id="SM00448">
    <property type="entry name" value="REC"/>
    <property type="match status" value="1"/>
</dbReference>